<dbReference type="PANTHER" id="PTHR12905">
    <property type="entry name" value="METALLOPHOSPHOESTERASE"/>
    <property type="match status" value="1"/>
</dbReference>
<dbReference type="OrthoDB" id="630188at2759"/>
<dbReference type="InterPro" id="IPR004843">
    <property type="entry name" value="Calcineurin-like_PHP"/>
</dbReference>
<dbReference type="Pfam" id="PF00149">
    <property type="entry name" value="Metallophos"/>
    <property type="match status" value="1"/>
</dbReference>
<feature type="domain" description="Calcineurin-like phosphoesterase" evidence="1">
    <location>
        <begin position="38"/>
        <end position="240"/>
    </location>
</feature>
<dbReference type="InterPro" id="IPR051693">
    <property type="entry name" value="UPF0046_metallophosphoest"/>
</dbReference>
<dbReference type="SUPFAM" id="SSF56300">
    <property type="entry name" value="Metallo-dependent phosphatases"/>
    <property type="match status" value="1"/>
</dbReference>
<dbReference type="Proteomes" id="UP000277212">
    <property type="component" value="Unassembled WGS sequence"/>
</dbReference>
<dbReference type="PANTHER" id="PTHR12905:SF18">
    <property type="entry name" value="ESTER HYDROLASE, PUTATIVE (AFU_ORTHOLOGUE AFUA_4G03130)-RELATED"/>
    <property type="match status" value="1"/>
</dbReference>
<name>A0A3M2SIR9_9HYPO</name>
<dbReference type="GO" id="GO:0016787">
    <property type="term" value="F:hydrolase activity"/>
    <property type="evidence" value="ECO:0007669"/>
    <property type="project" value="InterPro"/>
</dbReference>
<sequence length="317" mass="35965">MQPLTSITLPGRRQREAASKLRAIHNPRTKLSQPSNPLRVVCISDTHNTRPILPRGDLLIHAGDLTENGSFEEVQAGLKWLSDQPHRYKVLIAGNHDVLLDEAFLTKYPERRYGQHKTKADLDWGSVIYLEDSCVTLDFPSTSSIEGTSQNPRPRKLTIFGSPWTPRYGTSAFQYLPDDEFHWSTRFSSLDTKPDIIITHGPPKHHLDARDFHRAGCPYLAEEIAQIRPRLVVFGHIHVCYGREDVVLDSVQRAYEEVMTGWAGWMTVSWMAMLVLWAKLKRLVLPNRVQEATVFVNASVVSGPKNELTNEPIVVEL</sequence>
<dbReference type="InterPro" id="IPR029052">
    <property type="entry name" value="Metallo-depent_PP-like"/>
</dbReference>
<dbReference type="Gene3D" id="3.60.21.10">
    <property type="match status" value="1"/>
</dbReference>
<protein>
    <recommendedName>
        <fullName evidence="1">Calcineurin-like phosphoesterase domain-containing protein</fullName>
    </recommendedName>
</protein>
<keyword evidence="3" id="KW-1185">Reference proteome</keyword>
<proteinExistence type="predicted"/>
<dbReference type="EMBL" id="NKUJ01000032">
    <property type="protein sequence ID" value="RMJ17438.1"/>
    <property type="molecule type" value="Genomic_DNA"/>
</dbReference>
<accession>A0A3M2SIR9</accession>
<dbReference type="AlphaFoldDB" id="A0A3M2SIR9"/>
<evidence type="ECO:0000259" key="1">
    <source>
        <dbReference type="Pfam" id="PF00149"/>
    </source>
</evidence>
<gene>
    <name evidence="2" type="ORF">CDV36_002860</name>
</gene>
<dbReference type="CDD" id="cd07379">
    <property type="entry name" value="MPP_239FB"/>
    <property type="match status" value="1"/>
</dbReference>
<evidence type="ECO:0000313" key="3">
    <source>
        <dbReference type="Proteomes" id="UP000277212"/>
    </source>
</evidence>
<comment type="caution">
    <text evidence="2">The sequence shown here is derived from an EMBL/GenBank/DDBJ whole genome shotgun (WGS) entry which is preliminary data.</text>
</comment>
<reference evidence="2 3" key="1">
    <citation type="submission" date="2017-06" db="EMBL/GenBank/DDBJ databases">
        <title>Comparative genomic analysis of Ambrosia Fusariam Clade fungi.</title>
        <authorList>
            <person name="Stajich J.E."/>
            <person name="Carrillo J."/>
            <person name="Kijimoto T."/>
            <person name="Eskalen A."/>
            <person name="O'Donnell K."/>
            <person name="Kasson M."/>
        </authorList>
    </citation>
    <scope>NUCLEOTIDE SEQUENCE [LARGE SCALE GENOMIC DNA]</scope>
    <source>
        <strain evidence="2">UCR3666</strain>
    </source>
</reference>
<evidence type="ECO:0000313" key="2">
    <source>
        <dbReference type="EMBL" id="RMJ17438.1"/>
    </source>
</evidence>
<organism evidence="2 3">
    <name type="scientific">Fusarium kuroshium</name>
    <dbReference type="NCBI Taxonomy" id="2010991"/>
    <lineage>
        <taxon>Eukaryota</taxon>
        <taxon>Fungi</taxon>
        <taxon>Dikarya</taxon>
        <taxon>Ascomycota</taxon>
        <taxon>Pezizomycotina</taxon>
        <taxon>Sordariomycetes</taxon>
        <taxon>Hypocreomycetidae</taxon>
        <taxon>Hypocreales</taxon>
        <taxon>Nectriaceae</taxon>
        <taxon>Fusarium</taxon>
        <taxon>Fusarium solani species complex</taxon>
    </lineage>
</organism>